<keyword evidence="9 10" id="KW-0066">ATP synthesis</keyword>
<evidence type="ECO:0000313" key="11">
    <source>
        <dbReference type="EMBL" id="HFX14048.1"/>
    </source>
</evidence>
<dbReference type="GO" id="GO:0005886">
    <property type="term" value="C:plasma membrane"/>
    <property type="evidence" value="ECO:0007669"/>
    <property type="project" value="UniProtKB-SubCell"/>
</dbReference>
<evidence type="ECO:0000256" key="9">
    <source>
        <dbReference type="ARBA" id="ARBA00023310"/>
    </source>
</evidence>
<dbReference type="EMBL" id="DTIN01000033">
    <property type="protein sequence ID" value="HFX14048.1"/>
    <property type="molecule type" value="Genomic_DNA"/>
</dbReference>
<dbReference type="GO" id="GO:0005524">
    <property type="term" value="F:ATP binding"/>
    <property type="evidence" value="ECO:0007669"/>
    <property type="project" value="UniProtKB-UniRule"/>
</dbReference>
<comment type="caution">
    <text evidence="11">The sequence shown here is derived from an EMBL/GenBank/DDBJ whole genome shotgun (WGS) entry which is preliminary data.</text>
</comment>
<comment type="subcellular location">
    <subcellularLocation>
        <location evidence="10">Cell membrane</location>
        <topology evidence="10">Peripheral membrane protein</topology>
    </subcellularLocation>
    <subcellularLocation>
        <location evidence="2">Membrane</location>
        <topology evidence="2">Peripheral membrane protein</topology>
    </subcellularLocation>
</comment>
<keyword evidence="7 10" id="KW-0472">Membrane</keyword>
<dbReference type="PRINTS" id="PR00126">
    <property type="entry name" value="ATPASEGAMMA"/>
</dbReference>
<dbReference type="GO" id="GO:0042777">
    <property type="term" value="P:proton motive force-driven plasma membrane ATP synthesis"/>
    <property type="evidence" value="ECO:0007669"/>
    <property type="project" value="UniProtKB-UniRule"/>
</dbReference>
<dbReference type="Gene3D" id="3.40.1380.10">
    <property type="match status" value="1"/>
</dbReference>
<evidence type="ECO:0000256" key="8">
    <source>
        <dbReference type="ARBA" id="ARBA00023196"/>
    </source>
</evidence>
<accession>A0A7C3MIM6</accession>
<proteinExistence type="inferred from homology"/>
<evidence type="ECO:0000256" key="6">
    <source>
        <dbReference type="ARBA" id="ARBA00023065"/>
    </source>
</evidence>
<dbReference type="InterPro" id="IPR035968">
    <property type="entry name" value="ATP_synth_F1_ATPase_gsu"/>
</dbReference>
<protein>
    <recommendedName>
        <fullName evidence="10">ATP synthase gamma chain</fullName>
    </recommendedName>
    <alternativeName>
        <fullName evidence="10">ATP synthase F1 sector gamma subunit</fullName>
    </alternativeName>
    <alternativeName>
        <fullName evidence="10">F-ATPase gamma subunit</fullName>
    </alternativeName>
</protein>
<name>A0A7C3MIM6_DICTH</name>
<reference evidence="11" key="1">
    <citation type="journal article" date="2020" name="mSystems">
        <title>Genome- and Community-Level Interaction Insights into Carbon Utilization and Element Cycling Functions of Hydrothermarchaeota in Hydrothermal Sediment.</title>
        <authorList>
            <person name="Zhou Z."/>
            <person name="Liu Y."/>
            <person name="Xu W."/>
            <person name="Pan J."/>
            <person name="Luo Z.H."/>
            <person name="Li M."/>
        </authorList>
    </citation>
    <scope>NUCLEOTIDE SEQUENCE [LARGE SCALE GENOMIC DNA]</scope>
    <source>
        <strain evidence="11">SpSt-81</strain>
    </source>
</reference>
<evidence type="ECO:0000256" key="2">
    <source>
        <dbReference type="ARBA" id="ARBA00004170"/>
    </source>
</evidence>
<keyword evidence="5 10" id="KW-0375">Hydrogen ion transport</keyword>
<dbReference type="InterPro" id="IPR000131">
    <property type="entry name" value="ATP_synth_F1_gsu"/>
</dbReference>
<dbReference type="PANTHER" id="PTHR11693:SF22">
    <property type="entry name" value="ATP SYNTHASE SUBUNIT GAMMA, MITOCHONDRIAL"/>
    <property type="match status" value="1"/>
</dbReference>
<evidence type="ECO:0000256" key="5">
    <source>
        <dbReference type="ARBA" id="ARBA00022781"/>
    </source>
</evidence>
<dbReference type="Gene3D" id="1.10.287.80">
    <property type="entry name" value="ATP synthase, gamma subunit, helix hairpin domain"/>
    <property type="match status" value="2"/>
</dbReference>
<organism evidence="11">
    <name type="scientific">Dictyoglomus thermophilum</name>
    <dbReference type="NCBI Taxonomy" id="14"/>
    <lineage>
        <taxon>Bacteria</taxon>
        <taxon>Pseudomonadati</taxon>
        <taxon>Dictyoglomota</taxon>
        <taxon>Dictyoglomia</taxon>
        <taxon>Dictyoglomales</taxon>
        <taxon>Dictyoglomaceae</taxon>
        <taxon>Dictyoglomus</taxon>
    </lineage>
</organism>
<dbReference type="NCBIfam" id="TIGR01146">
    <property type="entry name" value="ATPsyn_F1gamma"/>
    <property type="match status" value="1"/>
</dbReference>
<comment type="similarity">
    <text evidence="3 10">Belongs to the ATPase gamma chain family.</text>
</comment>
<dbReference type="SUPFAM" id="SSF52943">
    <property type="entry name" value="ATP synthase (F1-ATPase), gamma subunit"/>
    <property type="match status" value="1"/>
</dbReference>
<evidence type="ECO:0000256" key="10">
    <source>
        <dbReference type="HAMAP-Rule" id="MF_00815"/>
    </source>
</evidence>
<dbReference type="HAMAP" id="MF_00815">
    <property type="entry name" value="ATP_synth_gamma_bact"/>
    <property type="match status" value="1"/>
</dbReference>
<comment type="subunit">
    <text evidence="10">F-type ATPases have 2 components, CF(1) - the catalytic core - and CF(0) - the membrane proton channel. CF(1) has five subunits: alpha(3), beta(3), gamma(1), delta(1), epsilon(1). CF(0) has three main subunits: a, b and c.</text>
</comment>
<evidence type="ECO:0000256" key="4">
    <source>
        <dbReference type="ARBA" id="ARBA00022448"/>
    </source>
</evidence>
<dbReference type="GO" id="GO:0046933">
    <property type="term" value="F:proton-transporting ATP synthase activity, rotational mechanism"/>
    <property type="evidence" value="ECO:0007669"/>
    <property type="project" value="UniProtKB-UniRule"/>
</dbReference>
<dbReference type="PANTHER" id="PTHR11693">
    <property type="entry name" value="ATP SYNTHASE GAMMA CHAIN"/>
    <property type="match status" value="1"/>
</dbReference>
<dbReference type="GO" id="GO:0045259">
    <property type="term" value="C:proton-transporting ATP synthase complex"/>
    <property type="evidence" value="ECO:0007669"/>
    <property type="project" value="UniProtKB-KW"/>
</dbReference>
<keyword evidence="4 10" id="KW-0813">Transport</keyword>
<keyword evidence="8 10" id="KW-0139">CF(1)</keyword>
<comment type="function">
    <text evidence="1 10">Produces ATP from ADP in the presence of a proton gradient across the membrane. The gamma chain is believed to be important in regulating ATPase activity and the flow of protons through the CF(0) complex.</text>
</comment>
<keyword evidence="10" id="KW-1003">Cell membrane</keyword>
<dbReference type="CDD" id="cd12151">
    <property type="entry name" value="F1-ATPase_gamma"/>
    <property type="match status" value="1"/>
</dbReference>
<dbReference type="Pfam" id="PF00231">
    <property type="entry name" value="ATP-synt"/>
    <property type="match status" value="1"/>
</dbReference>
<keyword evidence="6 10" id="KW-0406">Ion transport</keyword>
<evidence type="ECO:0000256" key="3">
    <source>
        <dbReference type="ARBA" id="ARBA00007681"/>
    </source>
</evidence>
<dbReference type="AlphaFoldDB" id="A0A7C3MIM6"/>
<evidence type="ECO:0000256" key="7">
    <source>
        <dbReference type="ARBA" id="ARBA00023136"/>
    </source>
</evidence>
<sequence>MPTLQQLRRKVKTIQNITHIIHSMETLSMVKIRALQDKALRLKPYTEELYRILEEMVVRIPDEYLNHPFIKERPIFKTGILVVTSDLGFCGSYNLQIIDALEKFLNNRKLQNLNFYVIGSHAKRYLSQKKLNIKKTYLKFLEDTSFSHARVLARELINDFLEKEIDELYVIHFDFINIVRQEVKVHRILPMIPINLENKKEEFFIFLPSLSSILDPLLNDIIETQIHQIILDSAASEQAFRRFAMKRAHENAQKVYSRLLFQLNQVRQTQITRELLDITSSMETLEKEVK</sequence>
<gene>
    <name evidence="10 11" type="primary">atpG</name>
    <name evidence="11" type="ORF">ENW00_07895</name>
</gene>
<evidence type="ECO:0000256" key="1">
    <source>
        <dbReference type="ARBA" id="ARBA00003456"/>
    </source>
</evidence>